<dbReference type="EMBL" id="SNWR01000001">
    <property type="protein sequence ID" value="TDO41920.1"/>
    <property type="molecule type" value="Genomic_DNA"/>
</dbReference>
<dbReference type="Proteomes" id="UP000294901">
    <property type="component" value="Unassembled WGS sequence"/>
</dbReference>
<evidence type="ECO:0000313" key="2">
    <source>
        <dbReference type="Proteomes" id="UP000294901"/>
    </source>
</evidence>
<name>A0A4R6JYL1_9ACTN</name>
<sequence length="96" mass="10281">MTNVDLLEDLATVLMREDEGTLAKNLRTLTGTVSAGVEHQCLLLDGYLLVGGDRSVIRAGARLTVTGEVVPDLITNCQQGTPLMVISVRPAFDINN</sequence>
<reference evidence="1 2" key="1">
    <citation type="submission" date="2019-03" db="EMBL/GenBank/DDBJ databases">
        <title>Sequencing the genomes of 1000 actinobacteria strains.</title>
        <authorList>
            <person name="Klenk H.-P."/>
        </authorList>
    </citation>
    <scope>NUCLEOTIDE SEQUENCE [LARGE SCALE GENOMIC DNA]</scope>
    <source>
        <strain evidence="1 2">DSM 43805</strain>
    </source>
</reference>
<evidence type="ECO:0000313" key="1">
    <source>
        <dbReference type="EMBL" id="TDO41920.1"/>
    </source>
</evidence>
<protein>
    <submittedName>
        <fullName evidence="1">Uncharacterized protein</fullName>
    </submittedName>
</protein>
<proteinExistence type="predicted"/>
<comment type="caution">
    <text evidence="1">The sequence shown here is derived from an EMBL/GenBank/DDBJ whole genome shotgun (WGS) entry which is preliminary data.</text>
</comment>
<gene>
    <name evidence="1" type="ORF">C8E87_5680</name>
</gene>
<accession>A0A4R6JYL1</accession>
<organism evidence="1 2">
    <name type="scientific">Paractinoplanes brasiliensis</name>
    <dbReference type="NCBI Taxonomy" id="52695"/>
    <lineage>
        <taxon>Bacteria</taxon>
        <taxon>Bacillati</taxon>
        <taxon>Actinomycetota</taxon>
        <taxon>Actinomycetes</taxon>
        <taxon>Micromonosporales</taxon>
        <taxon>Micromonosporaceae</taxon>
        <taxon>Paractinoplanes</taxon>
    </lineage>
</organism>
<keyword evidence="2" id="KW-1185">Reference proteome</keyword>
<dbReference type="AlphaFoldDB" id="A0A4R6JYL1"/>